<dbReference type="PANTHER" id="PTHR13932:SF5">
    <property type="entry name" value="RADICAL S-ADENOSYL METHIONINE DOMAIN-CONTAINING PROTEIN 1, MITOCHONDRIAL"/>
    <property type="match status" value="1"/>
</dbReference>
<name>X1MHH3_9ZZZZ</name>
<dbReference type="InterPro" id="IPR006638">
    <property type="entry name" value="Elp3/MiaA/NifB-like_rSAM"/>
</dbReference>
<dbReference type="InterPro" id="IPR007197">
    <property type="entry name" value="rSAM"/>
</dbReference>
<dbReference type="InterPro" id="IPR034505">
    <property type="entry name" value="Coproporphyrinogen-III_oxidase"/>
</dbReference>
<dbReference type="InterPro" id="IPR023404">
    <property type="entry name" value="rSAM_horseshoe"/>
</dbReference>
<evidence type="ECO:0000313" key="2">
    <source>
        <dbReference type="EMBL" id="GAI31087.1"/>
    </source>
</evidence>
<comment type="caution">
    <text evidence="2">The sequence shown here is derived from an EMBL/GenBank/DDBJ whole genome shotgun (WGS) entry which is preliminary data.</text>
</comment>
<sequence>GLEEIIGHVYRALNMCCGIHMESHPNDLSADNLRAIAAMGVEHLSMGVEALQDHHLKTLHRPYSVGEVRAAIERAVSQGFECVNVDIIFALPHQTCNELEQAARDLIALGVDQVAAYPLFIFPYTRWAQLAQDNGFKSPNTLKKRHMLRVLEAVFYSAGFRRTSVWAFTRPAVPRYCSVTVPLYLGLGASGGSYLRDIFYLNTFSASAYIDALERDQLPIALSLDLSEQMQMAGWLYWRIYETRFRKSDFGKRFGRAFDQVYGKGTRLLSLLGLLRQNGDE</sequence>
<gene>
    <name evidence="2" type="ORF">S06H3_30763</name>
</gene>
<dbReference type="PANTHER" id="PTHR13932">
    <property type="entry name" value="COPROPORPHYRINIGEN III OXIDASE"/>
    <property type="match status" value="1"/>
</dbReference>
<feature type="non-terminal residue" evidence="2">
    <location>
        <position position="281"/>
    </location>
</feature>
<dbReference type="GO" id="GO:0003824">
    <property type="term" value="F:catalytic activity"/>
    <property type="evidence" value="ECO:0007669"/>
    <property type="project" value="InterPro"/>
</dbReference>
<feature type="non-terminal residue" evidence="2">
    <location>
        <position position="1"/>
    </location>
</feature>
<dbReference type="GO" id="GO:0005737">
    <property type="term" value="C:cytoplasm"/>
    <property type="evidence" value="ECO:0007669"/>
    <property type="project" value="TreeGrafter"/>
</dbReference>
<dbReference type="Pfam" id="PF04055">
    <property type="entry name" value="Radical_SAM"/>
    <property type="match status" value="1"/>
</dbReference>
<protein>
    <recommendedName>
        <fullName evidence="1">Elp3/MiaA/NifB-like radical SAM core domain-containing protein</fullName>
    </recommendedName>
</protein>
<dbReference type="GO" id="GO:0006779">
    <property type="term" value="P:porphyrin-containing compound biosynthetic process"/>
    <property type="evidence" value="ECO:0007669"/>
    <property type="project" value="TreeGrafter"/>
</dbReference>
<dbReference type="SMART" id="SM00729">
    <property type="entry name" value="Elp3"/>
    <property type="match status" value="1"/>
</dbReference>
<organism evidence="2">
    <name type="scientific">marine sediment metagenome</name>
    <dbReference type="NCBI Taxonomy" id="412755"/>
    <lineage>
        <taxon>unclassified sequences</taxon>
        <taxon>metagenomes</taxon>
        <taxon>ecological metagenomes</taxon>
    </lineage>
</organism>
<reference evidence="2" key="1">
    <citation type="journal article" date="2014" name="Front. Microbiol.">
        <title>High frequency of phylogenetically diverse reductive dehalogenase-homologous genes in deep subseafloor sedimentary metagenomes.</title>
        <authorList>
            <person name="Kawai M."/>
            <person name="Futagami T."/>
            <person name="Toyoda A."/>
            <person name="Takaki Y."/>
            <person name="Nishi S."/>
            <person name="Hori S."/>
            <person name="Arai W."/>
            <person name="Tsubouchi T."/>
            <person name="Morono Y."/>
            <person name="Uchiyama I."/>
            <person name="Ito T."/>
            <person name="Fujiyama A."/>
            <person name="Inagaki F."/>
            <person name="Takami H."/>
        </authorList>
    </citation>
    <scope>NUCLEOTIDE SEQUENCE</scope>
    <source>
        <strain evidence="2">Expedition CK06-06</strain>
    </source>
</reference>
<dbReference type="GO" id="GO:0051539">
    <property type="term" value="F:4 iron, 4 sulfur cluster binding"/>
    <property type="evidence" value="ECO:0007669"/>
    <property type="project" value="TreeGrafter"/>
</dbReference>
<feature type="domain" description="Elp3/MiaA/NifB-like radical SAM core" evidence="1">
    <location>
        <begin position="1"/>
        <end position="150"/>
    </location>
</feature>
<accession>X1MHH3</accession>
<evidence type="ECO:0000259" key="1">
    <source>
        <dbReference type="SMART" id="SM00729"/>
    </source>
</evidence>
<dbReference type="AlphaFoldDB" id="X1MHH3"/>
<dbReference type="Gene3D" id="3.80.30.20">
    <property type="entry name" value="tm_1862 like domain"/>
    <property type="match status" value="1"/>
</dbReference>
<dbReference type="InterPro" id="IPR058240">
    <property type="entry name" value="rSAM_sf"/>
</dbReference>
<proteinExistence type="predicted"/>
<dbReference type="EMBL" id="BARV01018145">
    <property type="protein sequence ID" value="GAI31087.1"/>
    <property type="molecule type" value="Genomic_DNA"/>
</dbReference>
<dbReference type="SUPFAM" id="SSF102114">
    <property type="entry name" value="Radical SAM enzymes"/>
    <property type="match status" value="1"/>
</dbReference>